<protein>
    <submittedName>
        <fullName evidence="3">Aldo/keto reductase</fullName>
    </submittedName>
</protein>
<dbReference type="GO" id="GO:0016491">
    <property type="term" value="F:oxidoreductase activity"/>
    <property type="evidence" value="ECO:0007669"/>
    <property type="project" value="UniProtKB-KW"/>
</dbReference>
<evidence type="ECO:0000313" key="4">
    <source>
        <dbReference type="Proteomes" id="UP000803844"/>
    </source>
</evidence>
<evidence type="ECO:0000313" key="3">
    <source>
        <dbReference type="EMBL" id="KAF3766692.1"/>
    </source>
</evidence>
<dbReference type="InterPro" id="IPR036812">
    <property type="entry name" value="NAD(P)_OxRdtase_dom_sf"/>
</dbReference>
<dbReference type="Proteomes" id="UP000803844">
    <property type="component" value="Unassembled WGS sequence"/>
</dbReference>
<dbReference type="OrthoDB" id="48988at2759"/>
<dbReference type="GeneID" id="63835876"/>
<dbReference type="Pfam" id="PF00248">
    <property type="entry name" value="Aldo_ket_red"/>
    <property type="match status" value="1"/>
</dbReference>
<organism evidence="3 4">
    <name type="scientific">Cryphonectria parasitica (strain ATCC 38755 / EP155)</name>
    <dbReference type="NCBI Taxonomy" id="660469"/>
    <lineage>
        <taxon>Eukaryota</taxon>
        <taxon>Fungi</taxon>
        <taxon>Dikarya</taxon>
        <taxon>Ascomycota</taxon>
        <taxon>Pezizomycotina</taxon>
        <taxon>Sordariomycetes</taxon>
        <taxon>Sordariomycetidae</taxon>
        <taxon>Diaporthales</taxon>
        <taxon>Cryphonectriaceae</taxon>
        <taxon>Cryphonectria-Endothia species complex</taxon>
        <taxon>Cryphonectria</taxon>
    </lineage>
</organism>
<comment type="caution">
    <text evidence="3">The sequence shown here is derived from an EMBL/GenBank/DDBJ whole genome shotgun (WGS) entry which is preliminary data.</text>
</comment>
<dbReference type="Gene3D" id="3.20.20.100">
    <property type="entry name" value="NADP-dependent oxidoreductase domain"/>
    <property type="match status" value="1"/>
</dbReference>
<keyword evidence="4" id="KW-1185">Reference proteome</keyword>
<dbReference type="CDD" id="cd19075">
    <property type="entry name" value="AKR_AKR7A1-5"/>
    <property type="match status" value="1"/>
</dbReference>
<keyword evidence="1" id="KW-0560">Oxidoreductase</keyword>
<feature type="domain" description="NADP-dependent oxidoreductase" evidence="2">
    <location>
        <begin position="8"/>
        <end position="316"/>
    </location>
</feature>
<evidence type="ECO:0000256" key="1">
    <source>
        <dbReference type="ARBA" id="ARBA00023002"/>
    </source>
</evidence>
<dbReference type="PANTHER" id="PTHR43364:SF4">
    <property type="entry name" value="NAD(P)-LINKED OXIDOREDUCTASE SUPERFAMILY PROTEIN"/>
    <property type="match status" value="1"/>
</dbReference>
<dbReference type="InterPro" id="IPR023210">
    <property type="entry name" value="NADP_OxRdtase_dom"/>
</dbReference>
<accession>A0A9P4Y5F7</accession>
<reference evidence="3" key="1">
    <citation type="journal article" date="2020" name="Phytopathology">
        <title>Genome sequence of the chestnut blight fungus Cryphonectria parasitica EP155: A fundamental resource for an archetypical invasive plant pathogen.</title>
        <authorList>
            <person name="Crouch J.A."/>
            <person name="Dawe A."/>
            <person name="Aerts A."/>
            <person name="Barry K."/>
            <person name="Churchill A.C.L."/>
            <person name="Grimwood J."/>
            <person name="Hillman B."/>
            <person name="Milgroom M.G."/>
            <person name="Pangilinan J."/>
            <person name="Smith M."/>
            <person name="Salamov A."/>
            <person name="Schmutz J."/>
            <person name="Yadav J."/>
            <person name="Grigoriev I.V."/>
            <person name="Nuss D."/>
        </authorList>
    </citation>
    <scope>NUCLEOTIDE SEQUENCE</scope>
    <source>
        <strain evidence="3">EP155</strain>
    </source>
</reference>
<dbReference type="RefSeq" id="XP_040777653.1">
    <property type="nucleotide sequence ID" value="XM_040918747.1"/>
</dbReference>
<dbReference type="PANTHER" id="PTHR43364">
    <property type="entry name" value="NADH-SPECIFIC METHYLGLYOXAL REDUCTASE-RELATED"/>
    <property type="match status" value="1"/>
</dbReference>
<dbReference type="InterPro" id="IPR050523">
    <property type="entry name" value="AKR_Detox_Biosynth"/>
</dbReference>
<proteinExistence type="predicted"/>
<sequence>MSTSKHPKIILGASQIGDRSKDDRVKYDTPEEINALLDVFYDNGGRHLDTARQYPLGAPTSSEKRLGAVGAGARFTIDTKVLHFFGEKGPFNTGPKIRESLDGSIADLNLPAGVKIGTLFLHLPDRETPLEATCEAIDQLYREGKFQRWGVSNFRVEDVEKMVAICSDKGFVLPSVYEGHYNVITRGAEKDLFPILRRHGLSYHAFGSSVSGIFAGNHKNARPGGRFDVSSKMGKLYNSMFARPKIMAAVDKAVAATAEHGVDAHAAALRWVVYHSHLDPEKGDAVIVGASSVALLSSNLDLINQGPLPEAVIRIMSDVFGQLGDEAPPYYGI</sequence>
<evidence type="ECO:0000259" key="2">
    <source>
        <dbReference type="Pfam" id="PF00248"/>
    </source>
</evidence>
<dbReference type="EMBL" id="MU032346">
    <property type="protein sequence ID" value="KAF3766692.1"/>
    <property type="molecule type" value="Genomic_DNA"/>
</dbReference>
<gene>
    <name evidence="3" type="ORF">M406DRAFT_287614</name>
</gene>
<dbReference type="AlphaFoldDB" id="A0A9P4Y5F7"/>
<name>A0A9P4Y5F7_CRYP1</name>
<dbReference type="SUPFAM" id="SSF51430">
    <property type="entry name" value="NAD(P)-linked oxidoreductase"/>
    <property type="match status" value="1"/>
</dbReference>